<dbReference type="EMBL" id="JAJISC010000004">
    <property type="protein sequence ID" value="MCS2609602.1"/>
    <property type="molecule type" value="Genomic_DNA"/>
</dbReference>
<keyword evidence="2" id="KW-1185">Reference proteome</keyword>
<proteinExistence type="predicted"/>
<organism evidence="1 2">
    <name type="scientific">Halomonas dongshanensis</name>
    <dbReference type="NCBI Taxonomy" id="2890835"/>
    <lineage>
        <taxon>Bacteria</taxon>
        <taxon>Pseudomonadati</taxon>
        <taxon>Pseudomonadota</taxon>
        <taxon>Gammaproteobacteria</taxon>
        <taxon>Oceanospirillales</taxon>
        <taxon>Halomonadaceae</taxon>
        <taxon>Halomonas</taxon>
    </lineage>
</organism>
<gene>
    <name evidence="1" type="ORF">LLY24_09775</name>
</gene>
<dbReference type="RefSeq" id="WP_259036113.1">
    <property type="nucleotide sequence ID" value="NZ_JAJISC010000004.1"/>
</dbReference>
<dbReference type="Proteomes" id="UP001165542">
    <property type="component" value="Unassembled WGS sequence"/>
</dbReference>
<evidence type="ECO:0000313" key="2">
    <source>
        <dbReference type="Proteomes" id="UP001165542"/>
    </source>
</evidence>
<name>A0ABT2EDD6_9GAMM</name>
<evidence type="ECO:0000313" key="1">
    <source>
        <dbReference type="EMBL" id="MCS2609602.1"/>
    </source>
</evidence>
<protein>
    <submittedName>
        <fullName evidence="1">Uncharacterized protein</fullName>
    </submittedName>
</protein>
<sequence length="87" mass="9565">MSMVKVSEQELRDKLNKCIAGERVLLERNGQRFSARLQQVGNEAITVIPETQAQGIGPAHDGDGLVVDFTDVLEVEVKGVVYSRLPD</sequence>
<comment type="caution">
    <text evidence="1">The sequence shown here is derived from an EMBL/GenBank/DDBJ whole genome shotgun (WGS) entry which is preliminary data.</text>
</comment>
<reference evidence="1" key="1">
    <citation type="submission" date="2021-11" db="EMBL/GenBank/DDBJ databases">
        <title>Halomonas sp., isolated from a coastal aquaculture zone in Dongshan Bay.</title>
        <authorList>
            <person name="Lin W."/>
        </authorList>
    </citation>
    <scope>NUCLEOTIDE SEQUENCE</scope>
    <source>
        <strain evidence="1">Yzlin-01</strain>
    </source>
</reference>
<accession>A0ABT2EDD6</accession>